<keyword evidence="1" id="KW-1133">Transmembrane helix</keyword>
<evidence type="ECO:0000256" key="1">
    <source>
        <dbReference type="SAM" id="Phobius"/>
    </source>
</evidence>
<sequence>MASWRRVISFFCLFVLFSIFFSLLDVLSSNPAQMGEEKDEDEEYEDEDVPVVYSLFN</sequence>
<evidence type="ECO:0000313" key="4">
    <source>
        <dbReference type="Proteomes" id="UP000002051"/>
    </source>
</evidence>
<keyword evidence="4" id="KW-1185">Reference proteome</keyword>
<dbReference type="Proteomes" id="UP000002051">
    <property type="component" value="Chromosome 5"/>
</dbReference>
<feature type="transmembrane region" description="Helical" evidence="1">
    <location>
        <begin position="7"/>
        <end position="24"/>
    </location>
</feature>
<keyword evidence="1" id="KW-0472">Membrane</keyword>
<accession>G7KDG5</accession>
<name>G7KDG5_MEDTR</name>
<dbReference type="PaxDb" id="3880-AES94100"/>
<proteinExistence type="predicted"/>
<reference evidence="2 4" key="1">
    <citation type="journal article" date="2011" name="Nature">
        <title>The Medicago genome provides insight into the evolution of rhizobial symbioses.</title>
        <authorList>
            <person name="Young N.D."/>
            <person name="Debelle F."/>
            <person name="Oldroyd G.E."/>
            <person name="Geurts R."/>
            <person name="Cannon S.B."/>
            <person name="Udvardi M.K."/>
            <person name="Benedito V.A."/>
            <person name="Mayer K.F."/>
            <person name="Gouzy J."/>
            <person name="Schoof H."/>
            <person name="Van de Peer Y."/>
            <person name="Proost S."/>
            <person name="Cook D.R."/>
            <person name="Meyers B.C."/>
            <person name="Spannagl M."/>
            <person name="Cheung F."/>
            <person name="De Mita S."/>
            <person name="Krishnakumar V."/>
            <person name="Gundlach H."/>
            <person name="Zhou S."/>
            <person name="Mudge J."/>
            <person name="Bharti A.K."/>
            <person name="Murray J.D."/>
            <person name="Naoumkina M.A."/>
            <person name="Rosen B."/>
            <person name="Silverstein K.A."/>
            <person name="Tang H."/>
            <person name="Rombauts S."/>
            <person name="Zhao P.X."/>
            <person name="Zhou P."/>
            <person name="Barbe V."/>
            <person name="Bardou P."/>
            <person name="Bechner M."/>
            <person name="Bellec A."/>
            <person name="Berger A."/>
            <person name="Berges H."/>
            <person name="Bidwell S."/>
            <person name="Bisseling T."/>
            <person name="Choisne N."/>
            <person name="Couloux A."/>
            <person name="Denny R."/>
            <person name="Deshpande S."/>
            <person name="Dai X."/>
            <person name="Doyle J.J."/>
            <person name="Dudez A.M."/>
            <person name="Farmer A.D."/>
            <person name="Fouteau S."/>
            <person name="Franken C."/>
            <person name="Gibelin C."/>
            <person name="Gish J."/>
            <person name="Goldstein S."/>
            <person name="Gonzalez A.J."/>
            <person name="Green P.J."/>
            <person name="Hallab A."/>
            <person name="Hartog M."/>
            <person name="Hua A."/>
            <person name="Humphray S.J."/>
            <person name="Jeong D.H."/>
            <person name="Jing Y."/>
            <person name="Jocker A."/>
            <person name="Kenton S.M."/>
            <person name="Kim D.J."/>
            <person name="Klee K."/>
            <person name="Lai H."/>
            <person name="Lang C."/>
            <person name="Lin S."/>
            <person name="Macmil S.L."/>
            <person name="Magdelenat G."/>
            <person name="Matthews L."/>
            <person name="McCorrison J."/>
            <person name="Monaghan E.L."/>
            <person name="Mun J.H."/>
            <person name="Najar F.Z."/>
            <person name="Nicholson C."/>
            <person name="Noirot C."/>
            <person name="O'Bleness M."/>
            <person name="Paule C.R."/>
            <person name="Poulain J."/>
            <person name="Prion F."/>
            <person name="Qin B."/>
            <person name="Qu C."/>
            <person name="Retzel E.F."/>
            <person name="Riddle C."/>
            <person name="Sallet E."/>
            <person name="Samain S."/>
            <person name="Samson N."/>
            <person name="Sanders I."/>
            <person name="Saurat O."/>
            <person name="Scarpelli C."/>
            <person name="Schiex T."/>
            <person name="Segurens B."/>
            <person name="Severin A.J."/>
            <person name="Sherrier D.J."/>
            <person name="Shi R."/>
            <person name="Sims S."/>
            <person name="Singer S.R."/>
            <person name="Sinharoy S."/>
            <person name="Sterck L."/>
            <person name="Viollet A."/>
            <person name="Wang B.B."/>
            <person name="Wang K."/>
            <person name="Wang M."/>
            <person name="Wang X."/>
            <person name="Warfsmann J."/>
            <person name="Weissenbach J."/>
            <person name="White D.D."/>
            <person name="White J.D."/>
            <person name="Wiley G.B."/>
            <person name="Wincker P."/>
            <person name="Xing Y."/>
            <person name="Yang L."/>
            <person name="Yao Z."/>
            <person name="Ying F."/>
            <person name="Zhai J."/>
            <person name="Zhou L."/>
            <person name="Zuber A."/>
            <person name="Denarie J."/>
            <person name="Dixon R.A."/>
            <person name="May G.D."/>
            <person name="Schwartz D.C."/>
            <person name="Rogers J."/>
            <person name="Quetier F."/>
            <person name="Town C.D."/>
            <person name="Roe B.A."/>
        </authorList>
    </citation>
    <scope>NUCLEOTIDE SEQUENCE [LARGE SCALE GENOMIC DNA]</scope>
    <source>
        <strain evidence="2">A17</strain>
        <strain evidence="3 4">cv. Jemalong A17</strain>
    </source>
</reference>
<gene>
    <name evidence="2" type="ordered locus">MTR_5g010770</name>
</gene>
<evidence type="ECO:0000313" key="2">
    <source>
        <dbReference type="EMBL" id="AES94100.1"/>
    </source>
</evidence>
<reference evidence="2 4" key="2">
    <citation type="journal article" date="2014" name="BMC Genomics">
        <title>An improved genome release (version Mt4.0) for the model legume Medicago truncatula.</title>
        <authorList>
            <person name="Tang H."/>
            <person name="Krishnakumar V."/>
            <person name="Bidwell S."/>
            <person name="Rosen B."/>
            <person name="Chan A."/>
            <person name="Zhou S."/>
            <person name="Gentzbittel L."/>
            <person name="Childs K.L."/>
            <person name="Yandell M."/>
            <person name="Gundlach H."/>
            <person name="Mayer K.F."/>
            <person name="Schwartz D.C."/>
            <person name="Town C.D."/>
        </authorList>
    </citation>
    <scope>GENOME REANNOTATION</scope>
    <source>
        <strain evidence="3 4">cv. Jemalong A17</strain>
    </source>
</reference>
<organism evidence="2 4">
    <name type="scientific">Medicago truncatula</name>
    <name type="common">Barrel medic</name>
    <name type="synonym">Medicago tribuloides</name>
    <dbReference type="NCBI Taxonomy" id="3880"/>
    <lineage>
        <taxon>Eukaryota</taxon>
        <taxon>Viridiplantae</taxon>
        <taxon>Streptophyta</taxon>
        <taxon>Embryophyta</taxon>
        <taxon>Tracheophyta</taxon>
        <taxon>Spermatophyta</taxon>
        <taxon>Magnoliopsida</taxon>
        <taxon>eudicotyledons</taxon>
        <taxon>Gunneridae</taxon>
        <taxon>Pentapetalae</taxon>
        <taxon>rosids</taxon>
        <taxon>fabids</taxon>
        <taxon>Fabales</taxon>
        <taxon>Fabaceae</taxon>
        <taxon>Papilionoideae</taxon>
        <taxon>50 kb inversion clade</taxon>
        <taxon>NPAAA clade</taxon>
        <taxon>Hologalegina</taxon>
        <taxon>IRL clade</taxon>
        <taxon>Trifolieae</taxon>
        <taxon>Medicago</taxon>
    </lineage>
</organism>
<dbReference type="EnsemblPlants" id="AES94100">
    <property type="protein sequence ID" value="AES94100"/>
    <property type="gene ID" value="MTR_5g010770"/>
</dbReference>
<dbReference type="AlphaFoldDB" id="G7KDG5"/>
<evidence type="ECO:0000313" key="3">
    <source>
        <dbReference type="EnsemblPlants" id="AES94100"/>
    </source>
</evidence>
<dbReference type="HOGENOM" id="CLU_2999492_0_0_1"/>
<dbReference type="EMBL" id="CM001221">
    <property type="protein sequence ID" value="AES94100.1"/>
    <property type="molecule type" value="Genomic_DNA"/>
</dbReference>
<protein>
    <submittedName>
        <fullName evidence="2">Transmembrane protein, putative</fullName>
    </submittedName>
</protein>
<keyword evidence="1 2" id="KW-0812">Transmembrane</keyword>
<reference evidence="3" key="3">
    <citation type="submission" date="2015-04" db="UniProtKB">
        <authorList>
            <consortium name="EnsemblPlants"/>
        </authorList>
    </citation>
    <scope>IDENTIFICATION</scope>
    <source>
        <strain evidence="3">cv. Jemalong A17</strain>
    </source>
</reference>